<dbReference type="OrthoDB" id="9795666at2"/>
<dbReference type="InterPro" id="IPR013325">
    <property type="entry name" value="RNA_pol_sigma_r2"/>
</dbReference>
<evidence type="ECO:0000313" key="9">
    <source>
        <dbReference type="Proteomes" id="UP000076404"/>
    </source>
</evidence>
<dbReference type="Gene3D" id="1.10.10.10">
    <property type="entry name" value="Winged helix-like DNA-binding domain superfamily/Winged helix DNA-binding domain"/>
    <property type="match status" value="1"/>
</dbReference>
<evidence type="ECO:0000259" key="6">
    <source>
        <dbReference type="Pfam" id="PF04542"/>
    </source>
</evidence>
<keyword evidence="3" id="KW-0731">Sigma factor</keyword>
<accession>A0A143BI19</accession>
<evidence type="ECO:0000313" key="8">
    <source>
        <dbReference type="EMBL" id="AMW04182.1"/>
    </source>
</evidence>
<comment type="similarity">
    <text evidence="1">Belongs to the sigma-70 factor family. ECF subfamily.</text>
</comment>
<keyword evidence="4" id="KW-0238">DNA-binding</keyword>
<dbReference type="GO" id="GO:0016987">
    <property type="term" value="F:sigma factor activity"/>
    <property type="evidence" value="ECO:0007669"/>
    <property type="project" value="UniProtKB-KW"/>
</dbReference>
<dbReference type="Pfam" id="PF04545">
    <property type="entry name" value="Sigma70_r4"/>
    <property type="match status" value="1"/>
</dbReference>
<dbReference type="RefSeq" id="WP_026850179.1">
    <property type="nucleotide sequence ID" value="NZ_CP011454.1"/>
</dbReference>
<evidence type="ECO:0000256" key="4">
    <source>
        <dbReference type="ARBA" id="ARBA00023125"/>
    </source>
</evidence>
<gene>
    <name evidence="8" type="ORF">GEMMAAP_03695</name>
</gene>
<proteinExistence type="inferred from homology"/>
<keyword evidence="5" id="KW-0804">Transcription</keyword>
<sequence>MLTIASAFLPASLSSLLDAPAADARDAAWAVFVADHSRLLVHIARDVFPQYDEAMDAYAFVLERLQEDNFRRLRGYRNDGRSKLTTWLTVVARRLCLDFYRQQYGRPRDAQDKDGAEARLQLRRRLARFTTDGDLAIAHTVDDQAPLPDQDVRHRELQDAVSSAMAQLNPDEQLLIKLRFHDGLSGSEIARLLGLPTAFHVFRRLNATFGSLRRLLKARGVESSIP</sequence>
<dbReference type="PANTHER" id="PTHR43133:SF51">
    <property type="entry name" value="RNA POLYMERASE SIGMA FACTOR"/>
    <property type="match status" value="1"/>
</dbReference>
<keyword evidence="2" id="KW-0805">Transcription regulation</keyword>
<reference evidence="8 9" key="1">
    <citation type="journal article" date="2014" name="Proc. Natl. Acad. Sci. U.S.A.">
        <title>Functional type 2 photosynthetic reaction centers found in the rare bacterial phylum Gemmatimonadetes.</title>
        <authorList>
            <person name="Zeng Y."/>
            <person name="Feng F."/>
            <person name="Medova H."/>
            <person name="Dean J."/>
            <person name="Koblizek M."/>
        </authorList>
    </citation>
    <scope>NUCLEOTIDE SEQUENCE [LARGE SCALE GENOMIC DNA]</scope>
    <source>
        <strain evidence="8 9">AP64</strain>
    </source>
</reference>
<evidence type="ECO:0000256" key="5">
    <source>
        <dbReference type="ARBA" id="ARBA00023163"/>
    </source>
</evidence>
<dbReference type="Pfam" id="PF04542">
    <property type="entry name" value="Sigma70_r2"/>
    <property type="match status" value="1"/>
</dbReference>
<dbReference type="InterPro" id="IPR013324">
    <property type="entry name" value="RNA_pol_sigma_r3/r4-like"/>
</dbReference>
<reference evidence="8 9" key="2">
    <citation type="journal article" date="2016" name="Environ. Microbiol. Rep.">
        <title>Metagenomic evidence for the presence of phototrophic Gemmatimonadetes bacteria in diverse environments.</title>
        <authorList>
            <person name="Zeng Y."/>
            <person name="Baumbach J."/>
            <person name="Barbosa E.G."/>
            <person name="Azevedo V."/>
            <person name="Zhang C."/>
            <person name="Koblizek M."/>
        </authorList>
    </citation>
    <scope>NUCLEOTIDE SEQUENCE [LARGE SCALE GENOMIC DNA]</scope>
    <source>
        <strain evidence="8 9">AP64</strain>
    </source>
</reference>
<dbReference type="KEGG" id="gph:GEMMAAP_03695"/>
<organism evidence="8 9">
    <name type="scientific">Gemmatimonas phototrophica</name>
    <dbReference type="NCBI Taxonomy" id="1379270"/>
    <lineage>
        <taxon>Bacteria</taxon>
        <taxon>Pseudomonadati</taxon>
        <taxon>Gemmatimonadota</taxon>
        <taxon>Gemmatimonadia</taxon>
        <taxon>Gemmatimonadales</taxon>
        <taxon>Gemmatimonadaceae</taxon>
        <taxon>Gemmatimonas</taxon>
    </lineage>
</organism>
<dbReference type="Gene3D" id="1.10.1740.10">
    <property type="match status" value="1"/>
</dbReference>
<dbReference type="GO" id="GO:0006352">
    <property type="term" value="P:DNA-templated transcription initiation"/>
    <property type="evidence" value="ECO:0007669"/>
    <property type="project" value="InterPro"/>
</dbReference>
<evidence type="ECO:0000256" key="1">
    <source>
        <dbReference type="ARBA" id="ARBA00010641"/>
    </source>
</evidence>
<dbReference type="InterPro" id="IPR014284">
    <property type="entry name" value="RNA_pol_sigma-70_dom"/>
</dbReference>
<dbReference type="InterPro" id="IPR036388">
    <property type="entry name" value="WH-like_DNA-bd_sf"/>
</dbReference>
<feature type="domain" description="RNA polymerase sigma-70 region 2" evidence="6">
    <location>
        <begin position="33"/>
        <end position="103"/>
    </location>
</feature>
<evidence type="ECO:0000259" key="7">
    <source>
        <dbReference type="Pfam" id="PF04545"/>
    </source>
</evidence>
<evidence type="ECO:0000256" key="3">
    <source>
        <dbReference type="ARBA" id="ARBA00023082"/>
    </source>
</evidence>
<keyword evidence="9" id="KW-1185">Reference proteome</keyword>
<dbReference type="InterPro" id="IPR039425">
    <property type="entry name" value="RNA_pol_sigma-70-like"/>
</dbReference>
<dbReference type="GO" id="GO:0003677">
    <property type="term" value="F:DNA binding"/>
    <property type="evidence" value="ECO:0007669"/>
    <property type="project" value="UniProtKB-KW"/>
</dbReference>
<feature type="domain" description="RNA polymerase sigma-70 region 4" evidence="7">
    <location>
        <begin position="164"/>
        <end position="197"/>
    </location>
</feature>
<dbReference type="EMBL" id="CP011454">
    <property type="protein sequence ID" value="AMW04182.1"/>
    <property type="molecule type" value="Genomic_DNA"/>
</dbReference>
<dbReference type="SUPFAM" id="SSF88946">
    <property type="entry name" value="Sigma2 domain of RNA polymerase sigma factors"/>
    <property type="match status" value="1"/>
</dbReference>
<protein>
    <recommendedName>
        <fullName evidence="10">RNA polymerase sigma-70 region 2 domain-containing protein</fullName>
    </recommendedName>
</protein>
<dbReference type="SUPFAM" id="SSF88659">
    <property type="entry name" value="Sigma3 and sigma4 domains of RNA polymerase sigma factors"/>
    <property type="match status" value="1"/>
</dbReference>
<dbReference type="AlphaFoldDB" id="A0A143BI19"/>
<dbReference type="PANTHER" id="PTHR43133">
    <property type="entry name" value="RNA POLYMERASE ECF-TYPE SIGMA FACTO"/>
    <property type="match status" value="1"/>
</dbReference>
<dbReference type="STRING" id="1379270.GEMMAAP_03695"/>
<evidence type="ECO:0008006" key="10">
    <source>
        <dbReference type="Google" id="ProtNLM"/>
    </source>
</evidence>
<name>A0A143BI19_9BACT</name>
<evidence type="ECO:0000256" key="2">
    <source>
        <dbReference type="ARBA" id="ARBA00023015"/>
    </source>
</evidence>
<dbReference type="InterPro" id="IPR007630">
    <property type="entry name" value="RNA_pol_sigma70_r4"/>
</dbReference>
<dbReference type="Proteomes" id="UP000076404">
    <property type="component" value="Chromosome"/>
</dbReference>
<dbReference type="InterPro" id="IPR007627">
    <property type="entry name" value="RNA_pol_sigma70_r2"/>
</dbReference>
<dbReference type="NCBIfam" id="TIGR02937">
    <property type="entry name" value="sigma70-ECF"/>
    <property type="match status" value="1"/>
</dbReference>